<sequence>MNLITPFYKGPFVASWLAAANPKYYDTDVDVVELCNKLLQTFDPKISIPFEGKERRLCSIKQENVAVPFRMFSRLFYGTLKIYQRQVDNLLKSTESLLKVSGICGAKIIKNPKRKSADLCHGGKNKRRRFLAKSQTSKGTFLTTNYNYLFDDMENLTKQTLTDSISEISTYLESSQFTEVRQVTQLQIREFTVREINTQTYFEVPELGDDYGFGEIIDQGHQGLNQINKFISNLGNEIPTQNNGRICKRKSECEHNLLEKPRYLSFDSDTESFPLDETIVNALASPQRSIGRKTLENCNKDDEHLQDANATTILHSQNCNGRVLNRNNTPRKRFHDEQNKMTNVKKKPRLSKLIIDECIKLNADEMRKQIQNFDIGRTDSIRASWRQKMYLKNKKQLNAEALLTRLNKRSINMILNLKRKICLEGNVFREHYLSLIRSILKTKSPEDYATEIYAKWQTKRKVKPKTKCQKNDENSLLSSPQAYHFMVENDNNQFPPDDINNNLTSGQSTGSQMNREDWQAYGVIIKLLEIWRYSSKIDAINFCLTPKYRNHKALAFHSLLFLAAEQFIEITKRINSLEMDEIKLGRLSEKLINAHYHIK</sequence>
<proteinExistence type="predicted"/>
<gene>
    <name evidence="2" type="primary">LOC119633124</name>
</gene>
<dbReference type="KEGG" id="gfs:119633124"/>
<protein>
    <submittedName>
        <fullName evidence="2">Uncharacterized protein LOC119633124</fullName>
    </submittedName>
</protein>
<name>A0A8U0WAP0_9MUSC</name>
<evidence type="ECO:0000313" key="1">
    <source>
        <dbReference type="Proteomes" id="UP000092443"/>
    </source>
</evidence>
<dbReference type="AlphaFoldDB" id="A0A8U0WAP0"/>
<reference evidence="2" key="1">
    <citation type="submission" date="2025-08" db="UniProtKB">
        <authorList>
            <consortium name="RefSeq"/>
        </authorList>
    </citation>
    <scope>IDENTIFICATION</scope>
    <source>
        <tissue evidence="2">Whole body pupa</tissue>
    </source>
</reference>
<keyword evidence="1" id="KW-1185">Reference proteome</keyword>
<evidence type="ECO:0000313" key="2">
    <source>
        <dbReference type="RefSeq" id="XP_037882321.1"/>
    </source>
</evidence>
<accession>A0A8U0WAP0</accession>
<dbReference type="RefSeq" id="XP_037882321.1">
    <property type="nucleotide sequence ID" value="XM_038026393.1"/>
</dbReference>
<dbReference type="GeneID" id="119633124"/>
<dbReference type="Proteomes" id="UP000092443">
    <property type="component" value="Unplaced"/>
</dbReference>
<organism evidence="1 2">
    <name type="scientific">Glossina fuscipes</name>
    <dbReference type="NCBI Taxonomy" id="7396"/>
    <lineage>
        <taxon>Eukaryota</taxon>
        <taxon>Metazoa</taxon>
        <taxon>Ecdysozoa</taxon>
        <taxon>Arthropoda</taxon>
        <taxon>Hexapoda</taxon>
        <taxon>Insecta</taxon>
        <taxon>Pterygota</taxon>
        <taxon>Neoptera</taxon>
        <taxon>Endopterygota</taxon>
        <taxon>Diptera</taxon>
        <taxon>Brachycera</taxon>
        <taxon>Muscomorpha</taxon>
        <taxon>Hippoboscoidea</taxon>
        <taxon>Glossinidae</taxon>
        <taxon>Glossina</taxon>
    </lineage>
</organism>